<evidence type="ECO:0000313" key="2">
    <source>
        <dbReference type="EMBL" id="TDL15250.1"/>
    </source>
</evidence>
<reference evidence="2 3" key="1">
    <citation type="submission" date="2018-06" db="EMBL/GenBank/DDBJ databases">
        <title>A transcriptomic atlas of mushroom development highlights an independent origin of complex multicellularity.</title>
        <authorList>
            <consortium name="DOE Joint Genome Institute"/>
            <person name="Krizsan K."/>
            <person name="Almasi E."/>
            <person name="Merenyi Z."/>
            <person name="Sahu N."/>
            <person name="Viragh M."/>
            <person name="Koszo T."/>
            <person name="Mondo S."/>
            <person name="Kiss B."/>
            <person name="Balint B."/>
            <person name="Kues U."/>
            <person name="Barry K."/>
            <person name="Hegedus J.C."/>
            <person name="Henrissat B."/>
            <person name="Johnson J."/>
            <person name="Lipzen A."/>
            <person name="Ohm R."/>
            <person name="Nagy I."/>
            <person name="Pangilinan J."/>
            <person name="Yan J."/>
            <person name="Xiong Y."/>
            <person name="Grigoriev I.V."/>
            <person name="Hibbett D.S."/>
            <person name="Nagy L.G."/>
        </authorList>
    </citation>
    <scope>NUCLEOTIDE SEQUENCE [LARGE SCALE GENOMIC DNA]</scope>
    <source>
        <strain evidence="2 3">SZMC22713</strain>
    </source>
</reference>
<gene>
    <name evidence="2" type="ORF">BD410DRAFT_902664</name>
</gene>
<dbReference type="Proteomes" id="UP000294933">
    <property type="component" value="Unassembled WGS sequence"/>
</dbReference>
<feature type="signal peptide" evidence="1">
    <location>
        <begin position="1"/>
        <end position="15"/>
    </location>
</feature>
<proteinExistence type="predicted"/>
<dbReference type="VEuPathDB" id="FungiDB:BD410DRAFT_902664"/>
<evidence type="ECO:0000313" key="3">
    <source>
        <dbReference type="Proteomes" id="UP000294933"/>
    </source>
</evidence>
<organism evidence="2 3">
    <name type="scientific">Rickenella mellea</name>
    <dbReference type="NCBI Taxonomy" id="50990"/>
    <lineage>
        <taxon>Eukaryota</taxon>
        <taxon>Fungi</taxon>
        <taxon>Dikarya</taxon>
        <taxon>Basidiomycota</taxon>
        <taxon>Agaricomycotina</taxon>
        <taxon>Agaricomycetes</taxon>
        <taxon>Hymenochaetales</taxon>
        <taxon>Rickenellaceae</taxon>
        <taxon>Rickenella</taxon>
    </lineage>
</organism>
<evidence type="ECO:0008006" key="4">
    <source>
        <dbReference type="Google" id="ProtNLM"/>
    </source>
</evidence>
<feature type="chain" id="PRO_5021469997" description="F-box domain-containing protein" evidence="1">
    <location>
        <begin position="16"/>
        <end position="254"/>
    </location>
</feature>
<dbReference type="EMBL" id="ML170283">
    <property type="protein sequence ID" value="TDL15250.1"/>
    <property type="molecule type" value="Genomic_DNA"/>
</dbReference>
<keyword evidence="1" id="KW-0732">Signal</keyword>
<sequence>MPLTYLVVALRLCEAVAPNLENLVADDTSIPTVGPVKFDHSELLNITVARTLSTVSIPVPITAKFCNPRDTTFLRLLTLTLKHSSPEECLAFLKCCPVLEDLNLHFHDIPDGAIPFNHPTIMLMQLRNFHLSHTGNSENGDSSISAGQSGEIGQLLDSLQLPRLNFFYLWTTILGSARYADPNLPWDYLSRLITRSNCSLNRLELRSPHIDMPSMLECLRLSPDLKCLGIQADEEVERNVAQILPTLDSLRIFD</sequence>
<keyword evidence="3" id="KW-1185">Reference proteome</keyword>
<dbReference type="STRING" id="50990.A0A4Y7PLC7"/>
<dbReference type="AlphaFoldDB" id="A0A4Y7PLC7"/>
<protein>
    <recommendedName>
        <fullName evidence="4">F-box domain-containing protein</fullName>
    </recommendedName>
</protein>
<name>A0A4Y7PLC7_9AGAM</name>
<accession>A0A4Y7PLC7</accession>
<evidence type="ECO:0000256" key="1">
    <source>
        <dbReference type="SAM" id="SignalP"/>
    </source>
</evidence>